<evidence type="ECO:0000256" key="1">
    <source>
        <dbReference type="ARBA" id="ARBA00022679"/>
    </source>
</evidence>
<keyword evidence="1" id="KW-0808">Transferase</keyword>
<dbReference type="InterPro" id="IPR016181">
    <property type="entry name" value="Acyl_CoA_acyltransferase"/>
</dbReference>
<dbReference type="Gene3D" id="3.40.630.30">
    <property type="match status" value="1"/>
</dbReference>
<dbReference type="PROSITE" id="PS51186">
    <property type="entry name" value="GNAT"/>
    <property type="match status" value="1"/>
</dbReference>
<evidence type="ECO:0000313" key="5">
    <source>
        <dbReference type="Proteomes" id="UP001596513"/>
    </source>
</evidence>
<comment type="caution">
    <text evidence="4">The sequence shown here is derived from an EMBL/GenBank/DDBJ whole genome shotgun (WGS) entry which is preliminary data.</text>
</comment>
<protein>
    <submittedName>
        <fullName evidence="4">GNAT family N-acetyltransferase</fullName>
    </submittedName>
</protein>
<keyword evidence="2" id="KW-0012">Acyltransferase</keyword>
<sequence length="236" mass="25741">MAHVLDNPVWNALISGNKGLSEGVDGVKYFASDVSPFVGFETLAPQCFGLLHDLMPTQRLLGVVSPAALAIPGQWQVVQQMQVLQMVQEAATADAVAEEARLIPLGQEHVPAMLALTKRTNPGPFASNTIAFGHYAGIFDGNELVAMAGQRLHPEPYAEISAVCTHPDYLGRGYARQLLQYQARRIRAEAGIPFLHVKADNTGAIKLYESLGFRTRKEMSFYIIRKAPNATQPEGQ</sequence>
<dbReference type="InterPro" id="IPR050680">
    <property type="entry name" value="YpeA/RimI_acetyltransf"/>
</dbReference>
<evidence type="ECO:0000313" key="4">
    <source>
        <dbReference type="EMBL" id="MFC7668047.1"/>
    </source>
</evidence>
<accession>A0ABW2U6P3</accession>
<dbReference type="Pfam" id="PF08445">
    <property type="entry name" value="FR47"/>
    <property type="match status" value="1"/>
</dbReference>
<dbReference type="SUPFAM" id="SSF55729">
    <property type="entry name" value="Acyl-CoA N-acyltransferases (Nat)"/>
    <property type="match status" value="1"/>
</dbReference>
<gene>
    <name evidence="4" type="ORF">ACFQT0_12110</name>
</gene>
<dbReference type="InterPro" id="IPR000182">
    <property type="entry name" value="GNAT_dom"/>
</dbReference>
<dbReference type="RefSeq" id="WP_380203054.1">
    <property type="nucleotide sequence ID" value="NZ_JBHTEK010000001.1"/>
</dbReference>
<proteinExistence type="predicted"/>
<dbReference type="InterPro" id="IPR013653">
    <property type="entry name" value="GCN5-like_dom"/>
</dbReference>
<dbReference type="CDD" id="cd04301">
    <property type="entry name" value="NAT_SF"/>
    <property type="match status" value="1"/>
</dbReference>
<name>A0ABW2U6P3_9BACT</name>
<feature type="domain" description="N-acetyltransferase" evidence="3">
    <location>
        <begin position="100"/>
        <end position="231"/>
    </location>
</feature>
<evidence type="ECO:0000256" key="2">
    <source>
        <dbReference type="ARBA" id="ARBA00023315"/>
    </source>
</evidence>
<reference evidence="5" key="1">
    <citation type="journal article" date="2019" name="Int. J. Syst. Evol. Microbiol.">
        <title>The Global Catalogue of Microorganisms (GCM) 10K type strain sequencing project: providing services to taxonomists for standard genome sequencing and annotation.</title>
        <authorList>
            <consortium name="The Broad Institute Genomics Platform"/>
            <consortium name="The Broad Institute Genome Sequencing Center for Infectious Disease"/>
            <person name="Wu L."/>
            <person name="Ma J."/>
        </authorList>
    </citation>
    <scope>NUCLEOTIDE SEQUENCE [LARGE SCALE GENOMIC DNA]</scope>
    <source>
        <strain evidence="5">JCM 19635</strain>
    </source>
</reference>
<dbReference type="EMBL" id="JBHTEK010000001">
    <property type="protein sequence ID" value="MFC7668047.1"/>
    <property type="molecule type" value="Genomic_DNA"/>
</dbReference>
<evidence type="ECO:0000259" key="3">
    <source>
        <dbReference type="PROSITE" id="PS51186"/>
    </source>
</evidence>
<keyword evidence="5" id="KW-1185">Reference proteome</keyword>
<organism evidence="4 5">
    <name type="scientific">Hymenobacter humi</name>
    <dbReference type="NCBI Taxonomy" id="1411620"/>
    <lineage>
        <taxon>Bacteria</taxon>
        <taxon>Pseudomonadati</taxon>
        <taxon>Bacteroidota</taxon>
        <taxon>Cytophagia</taxon>
        <taxon>Cytophagales</taxon>
        <taxon>Hymenobacteraceae</taxon>
        <taxon>Hymenobacter</taxon>
    </lineage>
</organism>
<dbReference type="PANTHER" id="PTHR43420">
    <property type="entry name" value="ACETYLTRANSFERASE"/>
    <property type="match status" value="1"/>
</dbReference>
<dbReference type="Proteomes" id="UP001596513">
    <property type="component" value="Unassembled WGS sequence"/>
</dbReference>
<dbReference type="PANTHER" id="PTHR43420:SF3">
    <property type="entry name" value="N-ACETYLTRANSFERASE DOMAIN-CONTAINING PROTEIN"/>
    <property type="match status" value="1"/>
</dbReference>